<dbReference type="PANTHER" id="PTHR41386:SF1">
    <property type="entry name" value="MEMBRANE PROTEIN"/>
    <property type="match status" value="1"/>
</dbReference>
<dbReference type="eggNOG" id="COG4420">
    <property type="taxonomic scope" value="Bacteria"/>
</dbReference>
<keyword evidence="4" id="KW-1185">Reference proteome</keyword>
<dbReference type="InParanoid" id="E3J588"/>
<dbReference type="KEGG" id="fri:FraEuI1c_2653"/>
<feature type="compositionally biased region" description="Polar residues" evidence="1">
    <location>
        <begin position="1"/>
        <end position="17"/>
    </location>
</feature>
<dbReference type="Proteomes" id="UP000002484">
    <property type="component" value="Chromosome"/>
</dbReference>
<feature type="transmembrane region" description="Helical" evidence="2">
    <location>
        <begin position="86"/>
        <end position="106"/>
    </location>
</feature>
<evidence type="ECO:0008006" key="5">
    <source>
        <dbReference type="Google" id="ProtNLM"/>
    </source>
</evidence>
<dbReference type="InterPro" id="IPR010406">
    <property type="entry name" value="DUF1003"/>
</dbReference>
<protein>
    <recommendedName>
        <fullName evidence="5">DUF1003 domain-containing protein</fullName>
    </recommendedName>
</protein>
<organism evidence="3 4">
    <name type="scientific">Pseudofrankia inefficax (strain DSM 45817 / CECT 9037 / DDB 130130 / EuI1c)</name>
    <name type="common">Frankia inefficax</name>
    <dbReference type="NCBI Taxonomy" id="298654"/>
    <lineage>
        <taxon>Bacteria</taxon>
        <taxon>Bacillati</taxon>
        <taxon>Actinomycetota</taxon>
        <taxon>Actinomycetes</taxon>
        <taxon>Frankiales</taxon>
        <taxon>Frankiaceae</taxon>
        <taxon>Pseudofrankia</taxon>
    </lineage>
</organism>
<keyword evidence="2" id="KW-0472">Membrane</keyword>
<gene>
    <name evidence="3" type="ordered locus">FraEuI1c_2653</name>
</gene>
<proteinExistence type="predicted"/>
<dbReference type="HOGENOM" id="CLU_103350_1_0_11"/>
<dbReference type="RefSeq" id="WP_013423804.1">
    <property type="nucleotide sequence ID" value="NC_014666.1"/>
</dbReference>
<reference evidence="3 4" key="1">
    <citation type="submission" date="2010-10" db="EMBL/GenBank/DDBJ databases">
        <title>Complete sequence of Frankia sp. EuI1c.</title>
        <authorList>
            <consortium name="US DOE Joint Genome Institute"/>
            <person name="Lucas S."/>
            <person name="Copeland A."/>
            <person name="Lapidus A."/>
            <person name="Cheng J.-F."/>
            <person name="Bruce D."/>
            <person name="Goodwin L."/>
            <person name="Pitluck S."/>
            <person name="Chertkov O."/>
            <person name="Detter J.C."/>
            <person name="Han C."/>
            <person name="Tapia R."/>
            <person name="Land M."/>
            <person name="Hauser L."/>
            <person name="Jeffries C."/>
            <person name="Kyrpides N."/>
            <person name="Ivanova N."/>
            <person name="Mikhailova N."/>
            <person name="Beauchemin N."/>
            <person name="Sen A."/>
            <person name="Sur S.A."/>
            <person name="Gtari M."/>
            <person name="Wall L."/>
            <person name="Tisa L."/>
            <person name="Woyke T."/>
        </authorList>
    </citation>
    <scope>NUCLEOTIDE SEQUENCE [LARGE SCALE GENOMIC DNA]</scope>
    <source>
        <strain evidence="4">DSM 45817 / CECT 9037 / EuI1c</strain>
    </source>
</reference>
<evidence type="ECO:0000256" key="1">
    <source>
        <dbReference type="SAM" id="MobiDB-lite"/>
    </source>
</evidence>
<feature type="transmembrane region" description="Helical" evidence="2">
    <location>
        <begin position="46"/>
        <end position="66"/>
    </location>
</feature>
<dbReference type="AlphaFoldDB" id="E3J588"/>
<dbReference type="PANTHER" id="PTHR41386">
    <property type="entry name" value="INTEGRAL MEMBRANE PROTEIN-RELATED"/>
    <property type="match status" value="1"/>
</dbReference>
<dbReference type="Pfam" id="PF06210">
    <property type="entry name" value="DUF1003"/>
    <property type="match status" value="1"/>
</dbReference>
<keyword evidence="2" id="KW-0812">Transmembrane</keyword>
<dbReference type="EMBL" id="CP002299">
    <property type="protein sequence ID" value="ADP80686.1"/>
    <property type="molecule type" value="Genomic_DNA"/>
</dbReference>
<feature type="region of interest" description="Disordered" evidence="1">
    <location>
        <begin position="1"/>
        <end position="23"/>
    </location>
</feature>
<name>E3J588_PSEI1</name>
<dbReference type="STRING" id="298654.FraEuI1c_2653"/>
<sequence>MTTSPEHPSQDSGSPPNATRHHPPKIFNERALVALGRSGQERLSDVITEFAGSMTFVYVHAVWFAGWILMNEGCFGRGLVFDRFPYGLLTMVVSLEAIFLSTFVLISQNRDAHRQNVRSDLDYQADVRAAVWTEHIGRALGLDPAEIEAKVTRLLAETDPSSS</sequence>
<evidence type="ECO:0000313" key="4">
    <source>
        <dbReference type="Proteomes" id="UP000002484"/>
    </source>
</evidence>
<evidence type="ECO:0000256" key="2">
    <source>
        <dbReference type="SAM" id="Phobius"/>
    </source>
</evidence>
<keyword evidence="2" id="KW-1133">Transmembrane helix</keyword>
<accession>E3J588</accession>
<evidence type="ECO:0000313" key="3">
    <source>
        <dbReference type="EMBL" id="ADP80686.1"/>
    </source>
</evidence>